<feature type="transmembrane region" description="Helical" evidence="1">
    <location>
        <begin position="9"/>
        <end position="27"/>
    </location>
</feature>
<reference evidence="2" key="1">
    <citation type="submission" date="2024-02" db="EMBL/GenBank/DDBJ databases">
        <title>Genome sequences of strain Gemmobacter sp. JM10B15.</title>
        <authorList>
            <person name="Zhang M."/>
        </authorList>
    </citation>
    <scope>NUCLEOTIDE SEQUENCE</scope>
    <source>
        <strain evidence="2">JM10B15</strain>
    </source>
</reference>
<sequence length="64" mass="6605">MDLVYIRLIAYALSMLAGMIPAAWAGWASYDAVAGTVTVSIEGLAAAAGAGLAMSVGIFKRWGR</sequence>
<proteinExistence type="predicted"/>
<accession>A0ABU8BS64</accession>
<name>A0ABU8BS64_9RHOB</name>
<protein>
    <submittedName>
        <fullName evidence="2">Uncharacterized protein</fullName>
    </submittedName>
</protein>
<keyword evidence="1" id="KW-0812">Transmembrane</keyword>
<dbReference type="RefSeq" id="WP_335419246.1">
    <property type="nucleotide sequence ID" value="NZ_JBALHR010000001.1"/>
</dbReference>
<dbReference type="EMBL" id="JBALHR010000001">
    <property type="protein sequence ID" value="MEH7827093.1"/>
    <property type="molecule type" value="Genomic_DNA"/>
</dbReference>
<evidence type="ECO:0000313" key="3">
    <source>
        <dbReference type="Proteomes" id="UP001431963"/>
    </source>
</evidence>
<evidence type="ECO:0000313" key="2">
    <source>
        <dbReference type="EMBL" id="MEH7827093.1"/>
    </source>
</evidence>
<keyword evidence="1" id="KW-1133">Transmembrane helix</keyword>
<gene>
    <name evidence="2" type="ORF">V6590_02955</name>
</gene>
<keyword evidence="1" id="KW-0472">Membrane</keyword>
<evidence type="ECO:0000256" key="1">
    <source>
        <dbReference type="SAM" id="Phobius"/>
    </source>
</evidence>
<organism evidence="2 3">
    <name type="scientific">Gemmobacter denitrificans</name>
    <dbReference type="NCBI Taxonomy" id="3123040"/>
    <lineage>
        <taxon>Bacteria</taxon>
        <taxon>Pseudomonadati</taxon>
        <taxon>Pseudomonadota</taxon>
        <taxon>Alphaproteobacteria</taxon>
        <taxon>Rhodobacterales</taxon>
        <taxon>Paracoccaceae</taxon>
        <taxon>Gemmobacter</taxon>
    </lineage>
</organism>
<dbReference type="Proteomes" id="UP001431963">
    <property type="component" value="Unassembled WGS sequence"/>
</dbReference>
<feature type="transmembrane region" description="Helical" evidence="1">
    <location>
        <begin position="33"/>
        <end position="59"/>
    </location>
</feature>
<keyword evidence="3" id="KW-1185">Reference proteome</keyword>
<comment type="caution">
    <text evidence="2">The sequence shown here is derived from an EMBL/GenBank/DDBJ whole genome shotgun (WGS) entry which is preliminary data.</text>
</comment>